<dbReference type="PANTHER" id="PTHR30055">
    <property type="entry name" value="HTH-TYPE TRANSCRIPTIONAL REGULATOR RUTR"/>
    <property type="match status" value="1"/>
</dbReference>
<dbReference type="GO" id="GO:0003700">
    <property type="term" value="F:DNA-binding transcription factor activity"/>
    <property type="evidence" value="ECO:0007669"/>
    <property type="project" value="TreeGrafter"/>
</dbReference>
<dbReference type="InterPro" id="IPR023772">
    <property type="entry name" value="DNA-bd_HTH_TetR-type_CS"/>
</dbReference>
<evidence type="ECO:0000256" key="1">
    <source>
        <dbReference type="ARBA" id="ARBA00023125"/>
    </source>
</evidence>
<dbReference type="HOGENOM" id="CLU_069356_12_8_9"/>
<dbReference type="PROSITE" id="PS01081">
    <property type="entry name" value="HTH_TETR_1"/>
    <property type="match status" value="1"/>
</dbReference>
<dbReference type="PROSITE" id="PS50977">
    <property type="entry name" value="HTH_TETR_2"/>
    <property type="match status" value="1"/>
</dbReference>
<feature type="domain" description="HTH tetR-type" evidence="3">
    <location>
        <begin position="13"/>
        <end position="73"/>
    </location>
</feature>
<evidence type="ECO:0000259" key="3">
    <source>
        <dbReference type="PROSITE" id="PS50977"/>
    </source>
</evidence>
<evidence type="ECO:0000313" key="4">
    <source>
        <dbReference type="EMBL" id="AFH65887.1"/>
    </source>
</evidence>
<dbReference type="KEGG" id="pmw:B2K_35180"/>
<name>I0BU40_9BACL</name>
<sequence>MARRRKTAPEDLLETRKRIVATAHRLFMELGYRAVSTRVIADACGLTQPALYHHFADKQELYLEVIREILAKNGEALERIRQSGEPLEERLHRAAAYLLLHAPPNMNVMFHDMRHELDEASRASVHEWFRQGFVGPLAALFGEGQREGRLKSREEGGADPFSSAFLLLSISRSMLNTDLEREAGEGEQELREKTASERAALIVNILLHGMVRRTGESAG</sequence>
<evidence type="ECO:0000256" key="2">
    <source>
        <dbReference type="PROSITE-ProRule" id="PRU00335"/>
    </source>
</evidence>
<dbReference type="EMBL" id="CP003422">
    <property type="protein sequence ID" value="AFH65887.1"/>
    <property type="molecule type" value="Genomic_DNA"/>
</dbReference>
<protein>
    <submittedName>
        <fullName evidence="4">TetR family transcriptional regulator</fullName>
    </submittedName>
</protein>
<dbReference type="InterPro" id="IPR009057">
    <property type="entry name" value="Homeodomain-like_sf"/>
</dbReference>
<dbReference type="Gene3D" id="1.10.10.60">
    <property type="entry name" value="Homeodomain-like"/>
    <property type="match status" value="1"/>
</dbReference>
<dbReference type="InterPro" id="IPR001647">
    <property type="entry name" value="HTH_TetR"/>
</dbReference>
<evidence type="ECO:0000313" key="5">
    <source>
        <dbReference type="Proteomes" id="UP000007392"/>
    </source>
</evidence>
<dbReference type="AlphaFoldDB" id="I0BU40"/>
<dbReference type="InterPro" id="IPR050109">
    <property type="entry name" value="HTH-type_TetR-like_transc_reg"/>
</dbReference>
<dbReference type="Proteomes" id="UP000007392">
    <property type="component" value="Chromosome"/>
</dbReference>
<keyword evidence="1 2" id="KW-0238">DNA-binding</keyword>
<reference evidence="4 5" key="1">
    <citation type="submission" date="2013-06" db="EMBL/GenBank/DDBJ databases">
        <title>Complete genome sequence of Paenibacillus mucilaginosus K02.</title>
        <authorList>
            <person name="Xiao B."/>
            <person name="Sun L."/>
            <person name="Xiao L."/>
            <person name="Lian B."/>
        </authorList>
    </citation>
    <scope>NUCLEOTIDE SEQUENCE [LARGE SCALE GENOMIC DNA]</scope>
    <source>
        <strain evidence="4 5">K02</strain>
    </source>
</reference>
<accession>I0BU40</accession>
<dbReference type="Gene3D" id="1.10.357.10">
    <property type="entry name" value="Tetracycline Repressor, domain 2"/>
    <property type="match status" value="1"/>
</dbReference>
<dbReference type="PATRIC" id="fig|997761.3.peg.7089"/>
<organism evidence="4 5">
    <name type="scientific">Paenibacillus mucilaginosus K02</name>
    <dbReference type="NCBI Taxonomy" id="997761"/>
    <lineage>
        <taxon>Bacteria</taxon>
        <taxon>Bacillati</taxon>
        <taxon>Bacillota</taxon>
        <taxon>Bacilli</taxon>
        <taxon>Bacillales</taxon>
        <taxon>Paenibacillaceae</taxon>
        <taxon>Paenibacillus</taxon>
    </lineage>
</organism>
<dbReference type="SUPFAM" id="SSF46689">
    <property type="entry name" value="Homeodomain-like"/>
    <property type="match status" value="1"/>
</dbReference>
<gene>
    <name evidence="4" type="ORF">B2K_35180</name>
</gene>
<dbReference type="PRINTS" id="PR00455">
    <property type="entry name" value="HTHTETR"/>
</dbReference>
<dbReference type="PANTHER" id="PTHR30055:SF226">
    <property type="entry name" value="HTH-TYPE TRANSCRIPTIONAL REGULATOR PKSA"/>
    <property type="match status" value="1"/>
</dbReference>
<feature type="DNA-binding region" description="H-T-H motif" evidence="2">
    <location>
        <begin position="36"/>
        <end position="55"/>
    </location>
</feature>
<dbReference type="GO" id="GO:0000976">
    <property type="term" value="F:transcription cis-regulatory region binding"/>
    <property type="evidence" value="ECO:0007669"/>
    <property type="project" value="TreeGrafter"/>
</dbReference>
<dbReference type="Pfam" id="PF00440">
    <property type="entry name" value="TetR_N"/>
    <property type="match status" value="1"/>
</dbReference>
<dbReference type="OrthoDB" id="2732116at2"/>
<dbReference type="RefSeq" id="WP_014652964.1">
    <property type="nucleotide sequence ID" value="NC_017672.3"/>
</dbReference>
<proteinExistence type="predicted"/>